<keyword evidence="1" id="KW-0812">Transmembrane</keyword>
<feature type="transmembrane region" description="Helical" evidence="1">
    <location>
        <begin position="174"/>
        <end position="197"/>
    </location>
</feature>
<feature type="transmembrane region" description="Helical" evidence="1">
    <location>
        <begin position="322"/>
        <end position="346"/>
    </location>
</feature>
<feature type="transmembrane region" description="Helical" evidence="1">
    <location>
        <begin position="266"/>
        <end position="284"/>
    </location>
</feature>
<evidence type="ECO:0008006" key="4">
    <source>
        <dbReference type="Google" id="ProtNLM"/>
    </source>
</evidence>
<organism evidence="2 3">
    <name type="scientific">Arthrobacter cheniae</name>
    <dbReference type="NCBI Taxonomy" id="1258888"/>
    <lineage>
        <taxon>Bacteria</taxon>
        <taxon>Bacillati</taxon>
        <taxon>Actinomycetota</taxon>
        <taxon>Actinomycetes</taxon>
        <taxon>Micrococcales</taxon>
        <taxon>Micrococcaceae</taxon>
        <taxon>Arthrobacter</taxon>
    </lineage>
</organism>
<gene>
    <name evidence="2" type="ORF">D6T63_07615</name>
</gene>
<proteinExistence type="predicted"/>
<keyword evidence="1" id="KW-0472">Membrane</keyword>
<dbReference type="Pfam" id="PF12679">
    <property type="entry name" value="ABC2_membrane_2"/>
    <property type="match status" value="1"/>
</dbReference>
<reference evidence="2 3" key="1">
    <citation type="submission" date="2018-09" db="EMBL/GenBank/DDBJ databases">
        <title>Novel species of Arthrobacter.</title>
        <authorList>
            <person name="Liu Q."/>
            <person name="Xin Y.-H."/>
        </authorList>
    </citation>
    <scope>NUCLEOTIDE SEQUENCE [LARGE SCALE GENOMIC DNA]</scope>
    <source>
        <strain evidence="2 3">Hz2</strain>
    </source>
</reference>
<evidence type="ECO:0000313" key="3">
    <source>
        <dbReference type="Proteomes" id="UP000272560"/>
    </source>
</evidence>
<evidence type="ECO:0000313" key="2">
    <source>
        <dbReference type="EMBL" id="RJT81043.1"/>
    </source>
</evidence>
<accession>A0A3A5M3L3</accession>
<comment type="caution">
    <text evidence="2">The sequence shown here is derived from an EMBL/GenBank/DDBJ whole genome shotgun (WGS) entry which is preliminary data.</text>
</comment>
<sequence length="561" mass="57541">MPPGRRQGGAAIGSAREDTAEVKALRILWGQRLRRDRWQVMVWVLGIGALALFAAAAIQQTFGEQSSRAEILQVAVATPAILMLRGLARGADQGAFTFFQIYSFLALLAGLMSTFLAVRHSRAEEESGSAELISATPAGRLIPAAATFLHGTATNVLVGLAVFAAFAAQGLDPAGSLLAGAATGAVGMAFLGAGLLVAQLMGTARGANGLSAALVVLAYFLRGIGDATGTPNADGTVMTAGAASWFSPIGWGQQTFAYTGDRWSPLLLPLTLAVACGGAAWVILQRRDSGTSVWGALPGRVAARPGLGSATALALRLQAGSIIGWSLGGLATGLLAGSLGGAIAAADTADSNITGSLRAMLQAQGVSLTQLFISALFSIAGVLAATCALQAIIRLRQEEAGGTAEILLAAPVSRTRWLAGYLVLGAASVVLVMVLTAFGAWFSLTVSRDTSVDGWTVWETAAAQLPAALIYLAVPALVFVLRPSATIPMGWALLGAGVVLGIFGGMVGLDQDVRNISPFSHTPVPNGTTTDWTGAWWMLAIAVLAALVALLGMRRREITTA</sequence>
<feature type="transmembrane region" description="Helical" evidence="1">
    <location>
        <begin position="462"/>
        <end position="481"/>
    </location>
</feature>
<feature type="transmembrane region" description="Helical" evidence="1">
    <location>
        <begin position="418"/>
        <end position="442"/>
    </location>
</feature>
<feature type="transmembrane region" description="Helical" evidence="1">
    <location>
        <begin position="535"/>
        <end position="553"/>
    </location>
</feature>
<evidence type="ECO:0000256" key="1">
    <source>
        <dbReference type="SAM" id="Phobius"/>
    </source>
</evidence>
<feature type="transmembrane region" description="Helical" evidence="1">
    <location>
        <begin position="488"/>
        <end position="509"/>
    </location>
</feature>
<dbReference type="AlphaFoldDB" id="A0A3A5M3L3"/>
<dbReference type="Proteomes" id="UP000272560">
    <property type="component" value="Unassembled WGS sequence"/>
</dbReference>
<dbReference type="GO" id="GO:0005886">
    <property type="term" value="C:plasma membrane"/>
    <property type="evidence" value="ECO:0007669"/>
    <property type="project" value="UniProtKB-SubCell"/>
</dbReference>
<name>A0A3A5M3L3_9MICC</name>
<protein>
    <recommendedName>
        <fullName evidence="4">ABC transporter permease</fullName>
    </recommendedName>
</protein>
<keyword evidence="1" id="KW-1133">Transmembrane helix</keyword>
<feature type="transmembrane region" description="Helical" evidence="1">
    <location>
        <begin position="38"/>
        <end position="58"/>
    </location>
</feature>
<dbReference type="EMBL" id="QZVT01000003">
    <property type="protein sequence ID" value="RJT81043.1"/>
    <property type="molecule type" value="Genomic_DNA"/>
</dbReference>
<feature type="transmembrane region" description="Helical" evidence="1">
    <location>
        <begin position="94"/>
        <end position="118"/>
    </location>
</feature>
<dbReference type="OrthoDB" id="2014935at2"/>
<feature type="transmembrane region" description="Helical" evidence="1">
    <location>
        <begin position="209"/>
        <end position="225"/>
    </location>
</feature>
<feature type="transmembrane region" description="Helical" evidence="1">
    <location>
        <begin position="366"/>
        <end position="389"/>
    </location>
</feature>
<keyword evidence="3" id="KW-1185">Reference proteome</keyword>
<feature type="transmembrane region" description="Helical" evidence="1">
    <location>
        <begin position="148"/>
        <end position="168"/>
    </location>
</feature>
<dbReference type="GO" id="GO:0140359">
    <property type="term" value="F:ABC-type transporter activity"/>
    <property type="evidence" value="ECO:0007669"/>
    <property type="project" value="InterPro"/>
</dbReference>